<dbReference type="Pfam" id="PF07686">
    <property type="entry name" value="V-set"/>
    <property type="match status" value="1"/>
</dbReference>
<dbReference type="EMBL" id="SRLO01000491">
    <property type="protein sequence ID" value="TNN54226.1"/>
    <property type="molecule type" value="Genomic_DNA"/>
</dbReference>
<keyword evidence="2" id="KW-0812">Transmembrane</keyword>
<evidence type="ECO:0000259" key="3">
    <source>
        <dbReference type="SMART" id="SM00409"/>
    </source>
</evidence>
<gene>
    <name evidence="4" type="ORF">EYF80_035588</name>
</gene>
<dbReference type="AlphaFoldDB" id="A0A4Z2GL69"/>
<dbReference type="InterPro" id="IPR013783">
    <property type="entry name" value="Ig-like_fold"/>
</dbReference>
<accession>A0A4Z2GL69</accession>
<dbReference type="Gene3D" id="2.60.40.10">
    <property type="entry name" value="Immunoglobulins"/>
    <property type="match status" value="1"/>
</dbReference>
<keyword evidence="2" id="KW-1133">Transmembrane helix</keyword>
<organism evidence="4 5">
    <name type="scientific">Liparis tanakae</name>
    <name type="common">Tanaka's snailfish</name>
    <dbReference type="NCBI Taxonomy" id="230148"/>
    <lineage>
        <taxon>Eukaryota</taxon>
        <taxon>Metazoa</taxon>
        <taxon>Chordata</taxon>
        <taxon>Craniata</taxon>
        <taxon>Vertebrata</taxon>
        <taxon>Euteleostomi</taxon>
        <taxon>Actinopterygii</taxon>
        <taxon>Neopterygii</taxon>
        <taxon>Teleostei</taxon>
        <taxon>Neoteleostei</taxon>
        <taxon>Acanthomorphata</taxon>
        <taxon>Eupercaria</taxon>
        <taxon>Perciformes</taxon>
        <taxon>Cottioidei</taxon>
        <taxon>Cottales</taxon>
        <taxon>Liparidae</taxon>
        <taxon>Liparis</taxon>
    </lineage>
</organism>
<dbReference type="InterPro" id="IPR013106">
    <property type="entry name" value="Ig_V-set"/>
</dbReference>
<evidence type="ECO:0000256" key="1">
    <source>
        <dbReference type="SAM" id="MobiDB-lite"/>
    </source>
</evidence>
<feature type="compositionally biased region" description="Basic residues" evidence="1">
    <location>
        <begin position="186"/>
        <end position="195"/>
    </location>
</feature>
<reference evidence="4 5" key="1">
    <citation type="submission" date="2019-03" db="EMBL/GenBank/DDBJ databases">
        <title>First draft genome of Liparis tanakae, snailfish: a comprehensive survey of snailfish specific genes.</title>
        <authorList>
            <person name="Kim W."/>
            <person name="Song I."/>
            <person name="Jeong J.-H."/>
            <person name="Kim D."/>
            <person name="Kim S."/>
            <person name="Ryu S."/>
            <person name="Song J.Y."/>
            <person name="Lee S.K."/>
        </authorList>
    </citation>
    <scope>NUCLEOTIDE SEQUENCE [LARGE SCALE GENOMIC DNA]</scope>
    <source>
        <tissue evidence="4">Muscle</tissue>
    </source>
</reference>
<feature type="transmembrane region" description="Helical" evidence="2">
    <location>
        <begin position="137"/>
        <end position="160"/>
    </location>
</feature>
<evidence type="ECO:0000313" key="4">
    <source>
        <dbReference type="EMBL" id="TNN54226.1"/>
    </source>
</evidence>
<dbReference type="SUPFAM" id="SSF48726">
    <property type="entry name" value="Immunoglobulin"/>
    <property type="match status" value="1"/>
</dbReference>
<dbReference type="SMART" id="SM00409">
    <property type="entry name" value="IG"/>
    <property type="match status" value="1"/>
</dbReference>
<proteinExistence type="predicted"/>
<feature type="domain" description="Immunoglobulin" evidence="3">
    <location>
        <begin position="20"/>
        <end position="125"/>
    </location>
</feature>
<evidence type="ECO:0000313" key="5">
    <source>
        <dbReference type="Proteomes" id="UP000314294"/>
    </source>
</evidence>
<sequence length="224" mass="23841">MCLSSGVAGRLLSSTSPVLHSALVVPAGGNASLTCNLTLTSEVSWYRLHSDRLLPLLTVTPTKLGGLVIKFHSEDRRLSATGGAVVGDPVHLGLHQVAPQDAGLYFCTARCGRSVGVAAIRLVVDGLGEEADRPPCWSLGICVLPALLLLILVFIAGLCLHSGKQAVCCHPQSQRVTEEESLHYSSLRHAHKPRPPGRGGAGLVEDDVTYSAVMRRENLSRDLR</sequence>
<dbReference type="Proteomes" id="UP000314294">
    <property type="component" value="Unassembled WGS sequence"/>
</dbReference>
<comment type="caution">
    <text evidence="4">The sequence shown here is derived from an EMBL/GenBank/DDBJ whole genome shotgun (WGS) entry which is preliminary data.</text>
</comment>
<keyword evidence="5" id="KW-1185">Reference proteome</keyword>
<dbReference type="InterPro" id="IPR036179">
    <property type="entry name" value="Ig-like_dom_sf"/>
</dbReference>
<evidence type="ECO:0000256" key="2">
    <source>
        <dbReference type="SAM" id="Phobius"/>
    </source>
</evidence>
<keyword evidence="2" id="KW-0472">Membrane</keyword>
<name>A0A4Z2GL69_9TELE</name>
<protein>
    <recommendedName>
        <fullName evidence="3">Immunoglobulin domain-containing protein</fullName>
    </recommendedName>
</protein>
<dbReference type="InterPro" id="IPR003599">
    <property type="entry name" value="Ig_sub"/>
</dbReference>
<dbReference type="OrthoDB" id="8871851at2759"/>
<feature type="region of interest" description="Disordered" evidence="1">
    <location>
        <begin position="182"/>
        <end position="203"/>
    </location>
</feature>